<proteinExistence type="predicted"/>
<feature type="compositionally biased region" description="Basic and acidic residues" evidence="2">
    <location>
        <begin position="226"/>
        <end position="238"/>
    </location>
</feature>
<feature type="domain" description="SRCR" evidence="3">
    <location>
        <begin position="483"/>
        <end position="635"/>
    </location>
</feature>
<feature type="region of interest" description="Disordered" evidence="2">
    <location>
        <begin position="516"/>
        <end position="548"/>
    </location>
</feature>
<feature type="compositionally biased region" description="Polar residues" evidence="2">
    <location>
        <begin position="106"/>
        <end position="127"/>
    </location>
</feature>
<sequence length="698" mass="71793">VFIRLVVCSVRQLDMCMGCALSTNAAAARVNSTKCGGVHKISGAVYDAPAGDRRVSVRFLKTAEGGVRDEGQKSPPSLNNSSSNSTHFGSVKEDADGKSDVPVQDPLSNGTVSVVGTNGDDSSNSGENGLLRTAGSNSGRVHDDSISGVNGKKPSNGNGGYINSSGNSNRYGNGNMYDNSYENSNGNSNGNGNRSQSSSRNANETPNDDTNSNAHVNANDNSNDGGKLHDTDLSKEVGDTTARTSDSADATANAHTDTKTNESVNGKARETEDRKAKGNFSVNASGNDSPQSQNGRHAGGNGVNSTRVNGTQSTTPQRQGNNMTTNAEGMKHWRTGQSVSEADSPKPPFSLRLARTGRSSESGLLRSGWLQGSADGGLNWGSVCFQTFGVAEATVACRQMALGPLGLPLTASWSGFAAGVPWPLADEMETLLNVQHCTGTESSLEDCARLPWGKQACVGDEGVAGVVCLADIDAVTSAAVHPVRLTGGSSPECGIVEIALGDGLWGTVCVAPSSASSSSSSSTAAASASGSAAPLPSNRTHPQAQKGKPATIAAAASVVCRQLGYTGGWLIDSAIASAYASVPTTAAQRMLPILSGMACQGKESSLLRCDHDGWGDPSACSNAGAGGRMMAVECYGAGSSRPPPAYPPHYHHHLHVPIEAEPSPMIPPTARLLPSYAPVENEPPTPTPRPAPSYAPIE</sequence>
<feature type="compositionally biased region" description="Basic and acidic residues" evidence="2">
    <location>
        <begin position="90"/>
        <end position="99"/>
    </location>
</feature>
<feature type="region of interest" description="Disordered" evidence="2">
    <location>
        <begin position="665"/>
        <end position="698"/>
    </location>
</feature>
<feature type="compositionally biased region" description="Basic and acidic residues" evidence="2">
    <location>
        <begin position="267"/>
        <end position="276"/>
    </location>
</feature>
<feature type="compositionally biased region" description="Pro residues" evidence="2">
    <location>
        <begin position="681"/>
        <end position="698"/>
    </location>
</feature>
<feature type="non-terminal residue" evidence="4">
    <location>
        <position position="698"/>
    </location>
</feature>
<gene>
    <name evidence="4" type="ORF">VaNZ11_016060</name>
</gene>
<organism evidence="4 5">
    <name type="scientific">Volvox africanus</name>
    <dbReference type="NCBI Taxonomy" id="51714"/>
    <lineage>
        <taxon>Eukaryota</taxon>
        <taxon>Viridiplantae</taxon>
        <taxon>Chlorophyta</taxon>
        <taxon>core chlorophytes</taxon>
        <taxon>Chlorophyceae</taxon>
        <taxon>CS clade</taxon>
        <taxon>Chlamydomonadales</taxon>
        <taxon>Volvocaceae</taxon>
        <taxon>Volvox</taxon>
    </lineage>
</organism>
<dbReference type="Proteomes" id="UP001165090">
    <property type="component" value="Unassembled WGS sequence"/>
</dbReference>
<feature type="compositionally biased region" description="Low complexity" evidence="2">
    <location>
        <begin position="239"/>
        <end position="255"/>
    </location>
</feature>
<feature type="domain" description="SRCR" evidence="3">
    <location>
        <begin position="351"/>
        <end position="469"/>
    </location>
</feature>
<reference evidence="4 5" key="1">
    <citation type="journal article" date="2023" name="IScience">
        <title>Expanded male sex-determining region conserved during the evolution of homothallism in the green alga Volvox.</title>
        <authorList>
            <person name="Yamamoto K."/>
            <person name="Matsuzaki R."/>
            <person name="Mahakham W."/>
            <person name="Heman W."/>
            <person name="Sekimoto H."/>
            <person name="Kawachi M."/>
            <person name="Minakuchi Y."/>
            <person name="Toyoda A."/>
            <person name="Nozaki H."/>
        </authorList>
    </citation>
    <scope>NUCLEOTIDE SEQUENCE [LARGE SCALE GENOMIC DNA]</scope>
    <source>
        <strain evidence="4 5">NIES-4468</strain>
    </source>
</reference>
<evidence type="ECO:0000256" key="1">
    <source>
        <dbReference type="ARBA" id="ARBA00023157"/>
    </source>
</evidence>
<evidence type="ECO:0000313" key="5">
    <source>
        <dbReference type="Proteomes" id="UP001165090"/>
    </source>
</evidence>
<dbReference type="PROSITE" id="PS50287">
    <property type="entry name" value="SRCR_2"/>
    <property type="match status" value="2"/>
</dbReference>
<comment type="caution">
    <text evidence="4">The sequence shown here is derived from an EMBL/GenBank/DDBJ whole genome shotgun (WGS) entry which is preliminary data.</text>
</comment>
<evidence type="ECO:0000256" key="2">
    <source>
        <dbReference type="SAM" id="MobiDB-lite"/>
    </source>
</evidence>
<dbReference type="InterPro" id="IPR001190">
    <property type="entry name" value="SRCR"/>
</dbReference>
<name>A0ABQ5SMQ4_9CHLO</name>
<feature type="compositionally biased region" description="Low complexity" evidence="2">
    <location>
        <begin position="74"/>
        <end position="85"/>
    </location>
</feature>
<feature type="compositionally biased region" description="Polar residues" evidence="2">
    <location>
        <begin position="204"/>
        <end position="224"/>
    </location>
</feature>
<dbReference type="Pfam" id="PF00530">
    <property type="entry name" value="SRCR"/>
    <property type="match status" value="2"/>
</dbReference>
<feature type="non-terminal residue" evidence="4">
    <location>
        <position position="1"/>
    </location>
</feature>
<dbReference type="SUPFAM" id="SSF56487">
    <property type="entry name" value="SRCR-like"/>
    <property type="match status" value="2"/>
</dbReference>
<dbReference type="EMBL" id="BSDZ01000101">
    <property type="protein sequence ID" value="GLI70959.1"/>
    <property type="molecule type" value="Genomic_DNA"/>
</dbReference>
<protein>
    <recommendedName>
        <fullName evidence="3">SRCR domain-containing protein</fullName>
    </recommendedName>
</protein>
<dbReference type="PRINTS" id="PR00258">
    <property type="entry name" value="SPERACTRCPTR"/>
</dbReference>
<feature type="region of interest" description="Disordered" evidence="2">
    <location>
        <begin position="63"/>
        <end position="325"/>
    </location>
</feature>
<evidence type="ECO:0000313" key="4">
    <source>
        <dbReference type="EMBL" id="GLI70959.1"/>
    </source>
</evidence>
<dbReference type="PANTHER" id="PTHR48071">
    <property type="entry name" value="SRCR DOMAIN-CONTAINING PROTEIN"/>
    <property type="match status" value="1"/>
</dbReference>
<dbReference type="PANTHER" id="PTHR48071:SF18">
    <property type="entry name" value="DELETED IN MALIGNANT BRAIN TUMORS 1 PROTEIN-RELATED"/>
    <property type="match status" value="1"/>
</dbReference>
<feature type="compositionally biased region" description="Polar residues" evidence="2">
    <location>
        <begin position="303"/>
        <end position="325"/>
    </location>
</feature>
<dbReference type="InterPro" id="IPR036772">
    <property type="entry name" value="SRCR-like_dom_sf"/>
</dbReference>
<feature type="compositionally biased region" description="Polar residues" evidence="2">
    <location>
        <begin position="280"/>
        <end position="295"/>
    </location>
</feature>
<keyword evidence="5" id="KW-1185">Reference proteome</keyword>
<feature type="compositionally biased region" description="Low complexity" evidence="2">
    <location>
        <begin position="161"/>
        <end position="203"/>
    </location>
</feature>
<dbReference type="SMART" id="SM00202">
    <property type="entry name" value="SR"/>
    <property type="match status" value="2"/>
</dbReference>
<evidence type="ECO:0000259" key="3">
    <source>
        <dbReference type="PROSITE" id="PS50287"/>
    </source>
</evidence>
<keyword evidence="1" id="KW-1015">Disulfide bond</keyword>
<feature type="compositionally biased region" description="Low complexity" evidence="2">
    <location>
        <begin position="516"/>
        <end position="537"/>
    </location>
</feature>
<dbReference type="Gene3D" id="3.10.250.10">
    <property type="entry name" value="SRCR-like domain"/>
    <property type="match status" value="2"/>
</dbReference>
<accession>A0ABQ5SMQ4</accession>